<dbReference type="InterPro" id="IPR027417">
    <property type="entry name" value="P-loop_NTPase"/>
</dbReference>
<reference evidence="1 2" key="1">
    <citation type="submission" date="2024-05" db="EMBL/GenBank/DDBJ databases">
        <authorList>
            <person name="Liu Q."/>
            <person name="Xin Y.-H."/>
        </authorList>
    </citation>
    <scope>NUCLEOTIDE SEQUENCE [LARGE SCALE GENOMIC DNA]</scope>
    <source>
        <strain evidence="1 2">CGMCC 1.15349</strain>
    </source>
</reference>
<dbReference type="EMBL" id="JBDIMF010000005">
    <property type="protein sequence ID" value="MEN2787221.1"/>
    <property type="molecule type" value="Genomic_DNA"/>
</dbReference>
<sequence length="224" mass="24562">MAPLIAIIGCDGSGKSTLAADMVATLGAERPVATRYLGLGSGAIGERIKRWPLIGAALERRLARKGKQTRTRGERIPGLATALVIYNFSLLRRRRFLQVLALRRQGVTVITDRYPQIDMPGFYDGPGLSAAAARSAPVAWLAARERRLYAWMASHQPTLVIRLNIDAETAHARKPEHDIELLRQKVAVTPLLRFNGAPIVDLDSRAPYAQVRQRALDAIRAAIG</sequence>
<dbReference type="SUPFAM" id="SSF52540">
    <property type="entry name" value="P-loop containing nucleoside triphosphate hydrolases"/>
    <property type="match status" value="1"/>
</dbReference>
<protein>
    <submittedName>
        <fullName evidence="1">Nucleoside triphosphate hydrolase</fullName>
    </submittedName>
</protein>
<keyword evidence="1" id="KW-0378">Hydrolase</keyword>
<organism evidence="1 2">
    <name type="scientific">Sphingomonas qilianensis</name>
    <dbReference type="NCBI Taxonomy" id="1736690"/>
    <lineage>
        <taxon>Bacteria</taxon>
        <taxon>Pseudomonadati</taxon>
        <taxon>Pseudomonadota</taxon>
        <taxon>Alphaproteobacteria</taxon>
        <taxon>Sphingomonadales</taxon>
        <taxon>Sphingomonadaceae</taxon>
        <taxon>Sphingomonas</taxon>
    </lineage>
</organism>
<proteinExistence type="predicted"/>
<dbReference type="RefSeq" id="WP_345865332.1">
    <property type="nucleotide sequence ID" value="NZ_JBDIMF010000005.1"/>
</dbReference>
<comment type="caution">
    <text evidence="1">The sequence shown here is derived from an EMBL/GenBank/DDBJ whole genome shotgun (WGS) entry which is preliminary data.</text>
</comment>
<evidence type="ECO:0000313" key="2">
    <source>
        <dbReference type="Proteomes" id="UP001404104"/>
    </source>
</evidence>
<evidence type="ECO:0000313" key="1">
    <source>
        <dbReference type="EMBL" id="MEN2787221.1"/>
    </source>
</evidence>
<name>A0ABU9XUJ0_9SPHN</name>
<gene>
    <name evidence="1" type="ORF">ABC969_12425</name>
</gene>
<dbReference type="Gene3D" id="3.40.50.300">
    <property type="entry name" value="P-loop containing nucleotide triphosphate hydrolases"/>
    <property type="match status" value="1"/>
</dbReference>
<dbReference type="Proteomes" id="UP001404104">
    <property type="component" value="Unassembled WGS sequence"/>
</dbReference>
<keyword evidence="2" id="KW-1185">Reference proteome</keyword>
<accession>A0ABU9XUJ0</accession>
<dbReference type="GO" id="GO:0016787">
    <property type="term" value="F:hydrolase activity"/>
    <property type="evidence" value="ECO:0007669"/>
    <property type="project" value="UniProtKB-KW"/>
</dbReference>